<dbReference type="InterPro" id="IPR001810">
    <property type="entry name" value="F-box_dom"/>
</dbReference>
<dbReference type="AlphaFoldDB" id="A0AAV9UMX5"/>
<proteinExistence type="predicted"/>
<comment type="caution">
    <text evidence="2">The sequence shown here is derived from an EMBL/GenBank/DDBJ whole genome shotgun (WGS) entry which is preliminary data.</text>
</comment>
<keyword evidence="3" id="KW-1185">Reference proteome</keyword>
<evidence type="ECO:0000313" key="2">
    <source>
        <dbReference type="EMBL" id="KAK6343525.1"/>
    </source>
</evidence>
<reference evidence="2 3" key="1">
    <citation type="submission" date="2019-10" db="EMBL/GenBank/DDBJ databases">
        <authorList>
            <person name="Palmer J.M."/>
        </authorList>
    </citation>
    <scope>NUCLEOTIDE SEQUENCE [LARGE SCALE GENOMIC DNA]</scope>
    <source>
        <strain evidence="2 3">TWF730</strain>
    </source>
</reference>
<accession>A0AAV9UMX5</accession>
<protein>
    <recommendedName>
        <fullName evidence="1">F-box domain-containing protein</fullName>
    </recommendedName>
</protein>
<sequence>MGEPDGLRNIAASLDLEGQTLGNADLSSALNVLPIEIWVYALQFMTFDTVLAFSTCCKLFRELAAPAVFKTILLHESSLKAFRDGSLVGSRHLVRTIIPNVYEDYLCGPADDSATAMGRLAQSASIFPGFRKLYITFAGPCSDTFQSAYLSEVFRGLSEHSGYKNLRFLELAHDFLEDVTASSTRPRSSVPAVPRLEEKEEENLKHIKPFTNIEELELQCCGALDFSDKFDGWSRAHIGLLRSSAAKLRKLELRAKEICYDSRDWEGYLETVTIRYPALKELHLTVDSAISWGTLEILVTIAPNLTYLLLDALEAPGFQAGITETAEILYPQLTRLKDLQNVLIIWPRVQVSGQAYSHITRNCWMLMAVENWARSGMEKLNHVSFIVRQQDAISPGNDGQLWVRQEGCVEIFEIARKDEDINVISVADMDNWYDKYIVGPYKRPVTGV</sequence>
<evidence type="ECO:0000259" key="1">
    <source>
        <dbReference type="Pfam" id="PF00646"/>
    </source>
</evidence>
<dbReference type="SUPFAM" id="SSF81383">
    <property type="entry name" value="F-box domain"/>
    <property type="match status" value="1"/>
</dbReference>
<name>A0AAV9UMX5_9PEZI</name>
<dbReference type="InterPro" id="IPR036047">
    <property type="entry name" value="F-box-like_dom_sf"/>
</dbReference>
<dbReference type="EMBL" id="JAVHNS010000009">
    <property type="protein sequence ID" value="KAK6343525.1"/>
    <property type="molecule type" value="Genomic_DNA"/>
</dbReference>
<dbReference type="Pfam" id="PF00646">
    <property type="entry name" value="F-box"/>
    <property type="match status" value="1"/>
</dbReference>
<evidence type="ECO:0000313" key="3">
    <source>
        <dbReference type="Proteomes" id="UP001373714"/>
    </source>
</evidence>
<organism evidence="2 3">
    <name type="scientific">Orbilia blumenaviensis</name>
    <dbReference type="NCBI Taxonomy" id="1796055"/>
    <lineage>
        <taxon>Eukaryota</taxon>
        <taxon>Fungi</taxon>
        <taxon>Dikarya</taxon>
        <taxon>Ascomycota</taxon>
        <taxon>Pezizomycotina</taxon>
        <taxon>Orbiliomycetes</taxon>
        <taxon>Orbiliales</taxon>
        <taxon>Orbiliaceae</taxon>
        <taxon>Orbilia</taxon>
    </lineage>
</organism>
<gene>
    <name evidence="2" type="ORF">TWF730_011115</name>
</gene>
<dbReference type="Proteomes" id="UP001373714">
    <property type="component" value="Unassembled WGS sequence"/>
</dbReference>
<feature type="domain" description="F-box" evidence="1">
    <location>
        <begin position="33"/>
        <end position="64"/>
    </location>
</feature>